<keyword evidence="2" id="KW-0812">Transmembrane</keyword>
<proteinExistence type="predicted"/>
<organism evidence="3 4">
    <name type="scientific">Wolfiporia cocos (strain MD-104)</name>
    <name type="common">Brown rot fungus</name>
    <dbReference type="NCBI Taxonomy" id="742152"/>
    <lineage>
        <taxon>Eukaryota</taxon>
        <taxon>Fungi</taxon>
        <taxon>Dikarya</taxon>
        <taxon>Basidiomycota</taxon>
        <taxon>Agaricomycotina</taxon>
        <taxon>Agaricomycetes</taxon>
        <taxon>Polyporales</taxon>
        <taxon>Phaeolaceae</taxon>
        <taxon>Wolfiporia</taxon>
    </lineage>
</organism>
<keyword evidence="4" id="KW-1185">Reference proteome</keyword>
<name>A0A2H3J2Q0_WOLCO</name>
<accession>A0A2H3J2Q0</accession>
<feature type="region of interest" description="Disordered" evidence="1">
    <location>
        <begin position="1"/>
        <end position="24"/>
    </location>
</feature>
<keyword evidence="2" id="KW-1133">Transmembrane helix</keyword>
<evidence type="ECO:0000313" key="3">
    <source>
        <dbReference type="EMBL" id="PCH33019.1"/>
    </source>
</evidence>
<evidence type="ECO:0000313" key="4">
    <source>
        <dbReference type="Proteomes" id="UP000218811"/>
    </source>
</evidence>
<dbReference type="OMA" id="MRTWGEL"/>
<dbReference type="EMBL" id="KB467831">
    <property type="protein sequence ID" value="PCH33019.1"/>
    <property type="molecule type" value="Genomic_DNA"/>
</dbReference>
<keyword evidence="2" id="KW-0472">Membrane</keyword>
<dbReference type="Proteomes" id="UP000218811">
    <property type="component" value="Unassembled WGS sequence"/>
</dbReference>
<evidence type="ECO:0000256" key="1">
    <source>
        <dbReference type="SAM" id="MobiDB-lite"/>
    </source>
</evidence>
<reference evidence="3 4" key="1">
    <citation type="journal article" date="2012" name="Science">
        <title>The Paleozoic origin of enzymatic lignin decomposition reconstructed from 31 fungal genomes.</title>
        <authorList>
            <person name="Floudas D."/>
            <person name="Binder M."/>
            <person name="Riley R."/>
            <person name="Barry K."/>
            <person name="Blanchette R.A."/>
            <person name="Henrissat B."/>
            <person name="Martinez A.T."/>
            <person name="Otillar R."/>
            <person name="Spatafora J.W."/>
            <person name="Yadav J.S."/>
            <person name="Aerts A."/>
            <person name="Benoit I."/>
            <person name="Boyd A."/>
            <person name="Carlson A."/>
            <person name="Copeland A."/>
            <person name="Coutinho P.M."/>
            <person name="de Vries R.P."/>
            <person name="Ferreira P."/>
            <person name="Findley K."/>
            <person name="Foster B."/>
            <person name="Gaskell J."/>
            <person name="Glotzer D."/>
            <person name="Gorecki P."/>
            <person name="Heitman J."/>
            <person name="Hesse C."/>
            <person name="Hori C."/>
            <person name="Igarashi K."/>
            <person name="Jurgens J.A."/>
            <person name="Kallen N."/>
            <person name="Kersten P."/>
            <person name="Kohler A."/>
            <person name="Kuees U."/>
            <person name="Kumar T.K.A."/>
            <person name="Kuo A."/>
            <person name="LaButti K."/>
            <person name="Larrondo L.F."/>
            <person name="Lindquist E."/>
            <person name="Ling A."/>
            <person name="Lombard V."/>
            <person name="Lucas S."/>
            <person name="Lundell T."/>
            <person name="Martin R."/>
            <person name="McLaughlin D.J."/>
            <person name="Morgenstern I."/>
            <person name="Morin E."/>
            <person name="Murat C."/>
            <person name="Nagy L.G."/>
            <person name="Nolan M."/>
            <person name="Ohm R.A."/>
            <person name="Patyshakuliyeva A."/>
            <person name="Rokas A."/>
            <person name="Ruiz-Duenas F.J."/>
            <person name="Sabat G."/>
            <person name="Salamov A."/>
            <person name="Samejima M."/>
            <person name="Schmutz J."/>
            <person name="Slot J.C."/>
            <person name="St John F."/>
            <person name="Stenlid J."/>
            <person name="Sun H."/>
            <person name="Sun S."/>
            <person name="Syed K."/>
            <person name="Tsang A."/>
            <person name="Wiebenga A."/>
            <person name="Young D."/>
            <person name="Pisabarro A."/>
            <person name="Eastwood D.C."/>
            <person name="Martin F."/>
            <person name="Cullen D."/>
            <person name="Grigoriev I.V."/>
            <person name="Hibbett D.S."/>
        </authorList>
    </citation>
    <scope>NUCLEOTIDE SEQUENCE [LARGE SCALE GENOMIC DNA]</scope>
    <source>
        <strain evidence="3 4">MD-104</strain>
    </source>
</reference>
<dbReference type="OrthoDB" id="5514856at2759"/>
<gene>
    <name evidence="3" type="ORF">WOLCODRAFT_111130</name>
</gene>
<protein>
    <submittedName>
        <fullName evidence="3">Uncharacterized protein</fullName>
    </submittedName>
</protein>
<dbReference type="AlphaFoldDB" id="A0A2H3J2Q0"/>
<evidence type="ECO:0000256" key="2">
    <source>
        <dbReference type="SAM" id="Phobius"/>
    </source>
</evidence>
<feature type="transmembrane region" description="Helical" evidence="2">
    <location>
        <begin position="47"/>
        <end position="67"/>
    </location>
</feature>
<sequence>MARRSAPPGSGPAYYSGAPSRRGALADPNESAFSAFMREEVWAPEKFPGNISILVGVSVFLGGIAAMRTWGELMIPA</sequence>